<dbReference type="EMBL" id="BDRX01000022">
    <property type="protein sequence ID" value="GBF91184.1"/>
    <property type="molecule type" value="Genomic_DNA"/>
</dbReference>
<evidence type="ECO:0000313" key="3">
    <source>
        <dbReference type="Proteomes" id="UP000247498"/>
    </source>
</evidence>
<accession>A0A2V0NU65</accession>
<dbReference type="AlphaFoldDB" id="A0A2V0NU65"/>
<proteinExistence type="predicted"/>
<dbReference type="InParanoid" id="A0A2V0NU65"/>
<feature type="region of interest" description="Disordered" evidence="1">
    <location>
        <begin position="50"/>
        <end position="70"/>
    </location>
</feature>
<comment type="caution">
    <text evidence="2">The sequence shown here is derived from an EMBL/GenBank/DDBJ whole genome shotgun (WGS) entry which is preliminary data.</text>
</comment>
<evidence type="ECO:0000256" key="1">
    <source>
        <dbReference type="SAM" id="MobiDB-lite"/>
    </source>
</evidence>
<dbReference type="OrthoDB" id="533302at2759"/>
<dbReference type="Proteomes" id="UP000247498">
    <property type="component" value="Unassembled WGS sequence"/>
</dbReference>
<protein>
    <submittedName>
        <fullName evidence="2">Uncharacterized protein</fullName>
    </submittedName>
</protein>
<evidence type="ECO:0000313" key="2">
    <source>
        <dbReference type="EMBL" id="GBF91184.1"/>
    </source>
</evidence>
<keyword evidence="3" id="KW-1185">Reference proteome</keyword>
<reference evidence="2 3" key="1">
    <citation type="journal article" date="2018" name="Sci. Rep.">
        <title>Raphidocelis subcapitata (=Pseudokirchneriella subcapitata) provides an insight into genome evolution and environmental adaptations in the Sphaeropleales.</title>
        <authorList>
            <person name="Suzuki S."/>
            <person name="Yamaguchi H."/>
            <person name="Nakajima N."/>
            <person name="Kawachi M."/>
        </authorList>
    </citation>
    <scope>NUCLEOTIDE SEQUENCE [LARGE SCALE GENOMIC DNA]</scope>
    <source>
        <strain evidence="2 3">NIES-35</strain>
    </source>
</reference>
<name>A0A2V0NU65_9CHLO</name>
<gene>
    <name evidence="2" type="ORF">Rsub_04853</name>
</gene>
<sequence length="286" mass="30884">MRVPAVKQPHAAAALLAVALLMRWRRRGRARGRAATSPPPIAASDWLASAAAPQPQPQPPSTPVKRSAAPRLAAVPPAEAASTLLVAAAIALLCKRGAADLALLVVLAWLLLLLQLIKTQPRPSAEAAPAAPSAARTQLPPLAGTWVKDHAASDSMEPIMEAMHMNGLLRTAIRLLRGLEIRLDEGSFSFAAFSVVRWFKLREAYSLGGGVSEQRRRDLRGRMHGAAQLSPQGTILVSYKWGAPHTGRGLDEFSAGPDGRLVVQHTNWVGGREIRYKQVYTRQQQR</sequence>
<organism evidence="2 3">
    <name type="scientific">Raphidocelis subcapitata</name>
    <dbReference type="NCBI Taxonomy" id="307507"/>
    <lineage>
        <taxon>Eukaryota</taxon>
        <taxon>Viridiplantae</taxon>
        <taxon>Chlorophyta</taxon>
        <taxon>core chlorophytes</taxon>
        <taxon>Chlorophyceae</taxon>
        <taxon>CS clade</taxon>
        <taxon>Sphaeropleales</taxon>
        <taxon>Selenastraceae</taxon>
        <taxon>Raphidocelis</taxon>
    </lineage>
</organism>